<proteinExistence type="predicted"/>
<gene>
    <name evidence="3 5 6" type="primary">si:ch211-9d9.1</name>
</gene>
<dbReference type="KEGG" id="dre:103908620"/>
<feature type="signal peptide" evidence="1">
    <location>
        <begin position="1"/>
        <end position="19"/>
    </location>
</feature>
<protein>
    <submittedName>
        <fullName evidence="5">CD59 glycoprotein</fullName>
    </submittedName>
    <submittedName>
        <fullName evidence="3">Si:ch211-9d9.1</fullName>
    </submittedName>
</protein>
<dbReference type="Proteomes" id="UP000000437">
    <property type="component" value="Chromosome 2"/>
</dbReference>
<reference evidence="3" key="2">
    <citation type="submission" date="2018-04" db="UniProtKB">
        <authorList>
            <consortium name="Ensembl"/>
        </authorList>
    </citation>
    <scope>IDENTIFICATION</scope>
    <source>
        <strain evidence="3">Tuebingen</strain>
    </source>
</reference>
<dbReference type="SMR" id="A0A2R8QJM0"/>
<dbReference type="Ensembl" id="ENSDART00000189286.1">
    <property type="protein sequence ID" value="ENSDARP00000152518.1"/>
    <property type="gene ID" value="ENSDARG00000099839.2"/>
</dbReference>
<accession>A0A2R8QJM0</accession>
<reference evidence="3 4" key="1">
    <citation type="journal article" date="2013" name="Nature">
        <title>The zebrafish reference genome sequence and its relationship to the human genome.</title>
        <authorList>
            <consortium name="Genome Reference Consortium Zebrafish"/>
            <person name="Howe K."/>
            <person name="Clark M.D."/>
            <person name="Torroja C.F."/>
            <person name="Torrance J."/>
            <person name="Berthelot C."/>
            <person name="Muffato M."/>
            <person name="Collins J.E."/>
            <person name="Humphray S."/>
            <person name="McLaren K."/>
            <person name="Matthews L."/>
            <person name="McLaren S."/>
            <person name="Sealy I."/>
            <person name="Caccamo M."/>
            <person name="Churcher C."/>
            <person name="Scott C."/>
            <person name="Barrett J.C."/>
            <person name="Koch R."/>
            <person name="Rauch G.J."/>
            <person name="White S."/>
            <person name="Chow W."/>
            <person name="Kilian B."/>
            <person name="Quintais L.T."/>
            <person name="Guerra-Assuncao J.A."/>
            <person name="Zhou Y."/>
            <person name="Gu Y."/>
            <person name="Yen J."/>
            <person name="Vogel J.H."/>
            <person name="Eyre T."/>
            <person name="Redmond S."/>
            <person name="Banerjee R."/>
            <person name="Chi J."/>
            <person name="Fu B."/>
            <person name="Langley E."/>
            <person name="Maguire S.F."/>
            <person name="Laird G.K."/>
            <person name="Lloyd D."/>
            <person name="Kenyon E."/>
            <person name="Donaldson S."/>
            <person name="Sehra H."/>
            <person name="Almeida-King J."/>
            <person name="Loveland J."/>
            <person name="Trevanion S."/>
            <person name="Jones M."/>
            <person name="Quail M."/>
            <person name="Willey D."/>
            <person name="Hunt A."/>
            <person name="Burton J."/>
            <person name="Sims S."/>
            <person name="McLay K."/>
            <person name="Plumb B."/>
            <person name="Davis J."/>
            <person name="Clee C."/>
            <person name="Oliver K."/>
            <person name="Clark R."/>
            <person name="Riddle C."/>
            <person name="Elliot D."/>
            <person name="Eliott D."/>
            <person name="Threadgold G."/>
            <person name="Harden G."/>
            <person name="Ware D."/>
            <person name="Begum S."/>
            <person name="Mortimore B."/>
            <person name="Mortimer B."/>
            <person name="Kerry G."/>
            <person name="Heath P."/>
            <person name="Phillimore B."/>
            <person name="Tracey A."/>
            <person name="Corby N."/>
            <person name="Dunn M."/>
            <person name="Johnson C."/>
            <person name="Wood J."/>
            <person name="Clark S."/>
            <person name="Pelan S."/>
            <person name="Griffiths G."/>
            <person name="Smith M."/>
            <person name="Glithero R."/>
            <person name="Howden P."/>
            <person name="Barker N."/>
            <person name="Lloyd C."/>
            <person name="Stevens C."/>
            <person name="Harley J."/>
            <person name="Holt K."/>
            <person name="Panagiotidis G."/>
            <person name="Lovell J."/>
            <person name="Beasley H."/>
            <person name="Henderson C."/>
            <person name="Gordon D."/>
            <person name="Auger K."/>
            <person name="Wright D."/>
            <person name="Collins J."/>
            <person name="Raisen C."/>
            <person name="Dyer L."/>
            <person name="Leung K."/>
            <person name="Robertson L."/>
            <person name="Ambridge K."/>
            <person name="Leongamornlert D."/>
            <person name="McGuire S."/>
            <person name="Gilderthorp R."/>
            <person name="Griffiths C."/>
            <person name="Manthravadi D."/>
            <person name="Nichol S."/>
            <person name="Barker G."/>
            <person name="Whitehead S."/>
            <person name="Kay M."/>
            <person name="Brown J."/>
            <person name="Murnane C."/>
            <person name="Gray E."/>
            <person name="Humphries M."/>
            <person name="Sycamore N."/>
            <person name="Barker D."/>
            <person name="Saunders D."/>
            <person name="Wallis J."/>
            <person name="Babbage A."/>
            <person name="Hammond S."/>
            <person name="Mashreghi-Mohammadi M."/>
            <person name="Barr L."/>
            <person name="Martin S."/>
            <person name="Wray P."/>
            <person name="Ellington A."/>
            <person name="Matthews N."/>
            <person name="Ellwood M."/>
            <person name="Woodmansey R."/>
            <person name="Clark G."/>
            <person name="Cooper J."/>
            <person name="Cooper J."/>
            <person name="Tromans A."/>
            <person name="Grafham D."/>
            <person name="Skuce C."/>
            <person name="Pandian R."/>
            <person name="Andrews R."/>
            <person name="Harrison E."/>
            <person name="Kimberley A."/>
            <person name="Garnett J."/>
            <person name="Fosker N."/>
            <person name="Hall R."/>
            <person name="Garner P."/>
            <person name="Kelly D."/>
            <person name="Bird C."/>
            <person name="Palmer S."/>
            <person name="Gehring I."/>
            <person name="Berger A."/>
            <person name="Dooley C.M."/>
            <person name="Ersan-Urun Z."/>
            <person name="Eser C."/>
            <person name="Geiger H."/>
            <person name="Geisler M."/>
            <person name="Karotki L."/>
            <person name="Kirn A."/>
            <person name="Konantz J."/>
            <person name="Konantz M."/>
            <person name="Oberlander M."/>
            <person name="Rudolph-Geiger S."/>
            <person name="Teucke M."/>
            <person name="Lanz C."/>
            <person name="Raddatz G."/>
            <person name="Osoegawa K."/>
            <person name="Zhu B."/>
            <person name="Rapp A."/>
            <person name="Widaa S."/>
            <person name="Langford C."/>
            <person name="Yang F."/>
            <person name="Schuster S.C."/>
            <person name="Carter N.P."/>
            <person name="Harrow J."/>
            <person name="Ning Z."/>
            <person name="Herrero J."/>
            <person name="Searle S.M."/>
            <person name="Enright A."/>
            <person name="Geisler R."/>
            <person name="Plasterk R.H."/>
            <person name="Lee C."/>
            <person name="Westerfield M."/>
            <person name="de Jong P.J."/>
            <person name="Zon L.I."/>
            <person name="Postlethwait J.H."/>
            <person name="Nusslein-Volhard C."/>
            <person name="Hubbard T.J."/>
            <person name="Roest Crollius H."/>
            <person name="Rogers J."/>
            <person name="Stemple D.L."/>
        </authorList>
    </citation>
    <scope>NUCLEOTIDE SEQUENCE [LARGE SCALE GENOMIC DNA]</scope>
    <source>
        <strain evidence="3">Tuebingen</strain>
    </source>
</reference>
<evidence type="ECO:0000313" key="4">
    <source>
        <dbReference type="Proteomes" id="UP000000437"/>
    </source>
</evidence>
<feature type="chain" id="PRO_5044578699" evidence="1">
    <location>
        <begin position="20"/>
        <end position="90"/>
    </location>
</feature>
<dbReference type="InterPro" id="IPR035076">
    <property type="entry name" value="Toxin/TOLIP"/>
</dbReference>
<dbReference type="CDD" id="cd23611">
    <property type="entry name" value="TFP_LU_ECD_THFP5"/>
    <property type="match status" value="1"/>
</dbReference>
<sequence length="90" mass="10019">MKVLLLALVLALVFANGSSLTCHRCIPDIPGGNCGFTEETCVNDQNACVAVAYKKFPYSYFRRCINMEDCSALESNRHLYARCCQTDLCN</sequence>
<dbReference type="SUPFAM" id="SSF57302">
    <property type="entry name" value="Snake toxin-like"/>
    <property type="match status" value="1"/>
</dbReference>
<dbReference type="Bgee" id="ENSDARG00000099839">
    <property type="expression patterns" value="Expressed in granulocyte and 20 other cell types or tissues"/>
</dbReference>
<dbReference type="ZFIN" id="ZDB-GENE-030131-2657">
    <property type="gene designation" value="si:ch211-9d9.1"/>
</dbReference>
<keyword evidence="4" id="KW-1185">Reference proteome</keyword>
<dbReference type="GO" id="GO:0098552">
    <property type="term" value="C:side of membrane"/>
    <property type="evidence" value="ECO:0007669"/>
    <property type="project" value="UniProtKB-KW"/>
</dbReference>
<dbReference type="OrthoDB" id="8846122at2759"/>
<dbReference type="AlphaFoldDB" id="A0A2R8QJM0"/>
<evidence type="ECO:0000256" key="1">
    <source>
        <dbReference type="SAM" id="SignalP"/>
    </source>
</evidence>
<dbReference type="AGR" id="ZFIN:ZDB-GENE-030131-2657"/>
<dbReference type="ExpressionAtlas" id="A0A2R8QJM0">
    <property type="expression patterns" value="baseline and differential"/>
</dbReference>
<evidence type="ECO:0000313" key="6">
    <source>
        <dbReference type="ZFIN" id="ZDB-GENE-030131-2657"/>
    </source>
</evidence>
<dbReference type="Gene3D" id="2.10.60.10">
    <property type="entry name" value="CD59"/>
    <property type="match status" value="1"/>
</dbReference>
<name>A0A2R8QJM0_DANRE</name>
<dbReference type="GeneID" id="103908620"/>
<keyword evidence="1" id="KW-0732">Signal</keyword>
<dbReference type="OMA" id="NAQCCET"/>
<organism evidence="3">
    <name type="scientific">Danio rerio</name>
    <name type="common">Zebrafish</name>
    <name type="synonym">Brachydanio rerio</name>
    <dbReference type="NCBI Taxonomy" id="7955"/>
    <lineage>
        <taxon>Eukaryota</taxon>
        <taxon>Metazoa</taxon>
        <taxon>Chordata</taxon>
        <taxon>Craniata</taxon>
        <taxon>Vertebrata</taxon>
        <taxon>Euteleostomi</taxon>
        <taxon>Actinopterygii</taxon>
        <taxon>Neopterygii</taxon>
        <taxon>Teleostei</taxon>
        <taxon>Ostariophysi</taxon>
        <taxon>Cypriniformes</taxon>
        <taxon>Danionidae</taxon>
        <taxon>Danioninae</taxon>
        <taxon>Danio</taxon>
    </lineage>
</organism>
<dbReference type="Pfam" id="PF00087">
    <property type="entry name" value="Toxin_TOLIP"/>
    <property type="match status" value="1"/>
</dbReference>
<dbReference type="InterPro" id="IPR045860">
    <property type="entry name" value="Snake_toxin-like_sf"/>
</dbReference>
<evidence type="ECO:0000313" key="3">
    <source>
        <dbReference type="Ensembl" id="ENSDARP00000152518"/>
    </source>
</evidence>
<dbReference type="RefSeq" id="XP_009297184.1">
    <property type="nucleotide sequence ID" value="XM_009298909.2"/>
</dbReference>
<evidence type="ECO:0000313" key="5">
    <source>
        <dbReference type="RefSeq" id="XP_009297184.1"/>
    </source>
</evidence>
<dbReference type="EMBL" id="AL929335">
    <property type="status" value="NOT_ANNOTATED_CDS"/>
    <property type="molecule type" value="Genomic_DNA"/>
</dbReference>
<reference evidence="5" key="3">
    <citation type="submission" date="2025-04" db="UniProtKB">
        <authorList>
            <consortium name="RefSeq"/>
        </authorList>
    </citation>
    <scope>IDENTIFICATION</scope>
    <source>
        <strain evidence="5">Tuebingen</strain>
    </source>
</reference>
<evidence type="ECO:0000259" key="2">
    <source>
        <dbReference type="Pfam" id="PF00087"/>
    </source>
</evidence>
<dbReference type="GeneTree" id="ENSGT00940000164656"/>
<accession>A0A8M3AQI1</accession>
<feature type="domain" description="Snake toxin/toxin-like" evidence="2">
    <location>
        <begin position="20"/>
        <end position="90"/>
    </location>
</feature>